<sequence>MRCRHPANKKSKMDVSSLLTSSPPPTIRRREDQTPLFLPGTQYAEDMSMEIPSQGDHSLLDDEEEEEEAPTPSQQSQRSRMPPPRPSLVKPTGWGAINPKWRRLSDISSQQLFPSSPATPMLTPIVRGNPNVLKAKRGLLNGGRYGESSDDDDDDEDSSSSSDEEEDADKSHIPKNRRAGMGTRKPKKGLLDYA</sequence>
<dbReference type="EMBL" id="JASBNA010000004">
    <property type="protein sequence ID" value="KAK7692922.1"/>
    <property type="molecule type" value="Genomic_DNA"/>
</dbReference>
<evidence type="ECO:0000313" key="2">
    <source>
        <dbReference type="EMBL" id="KAK7692922.1"/>
    </source>
</evidence>
<dbReference type="Proteomes" id="UP001385951">
    <property type="component" value="Unassembled WGS sequence"/>
</dbReference>
<keyword evidence="3" id="KW-1185">Reference proteome</keyword>
<feature type="compositionally biased region" description="Acidic residues" evidence="1">
    <location>
        <begin position="148"/>
        <end position="168"/>
    </location>
</feature>
<feature type="compositionally biased region" description="Basic residues" evidence="1">
    <location>
        <begin position="1"/>
        <end position="10"/>
    </location>
</feature>
<feature type="region of interest" description="Disordered" evidence="1">
    <location>
        <begin position="133"/>
        <end position="194"/>
    </location>
</feature>
<name>A0AAW0GSM1_9APHY</name>
<comment type="caution">
    <text evidence="2">The sequence shown here is derived from an EMBL/GenBank/DDBJ whole genome shotgun (WGS) entry which is preliminary data.</text>
</comment>
<reference evidence="2 3" key="1">
    <citation type="submission" date="2022-09" db="EMBL/GenBank/DDBJ databases">
        <authorList>
            <person name="Palmer J.M."/>
        </authorList>
    </citation>
    <scope>NUCLEOTIDE SEQUENCE [LARGE SCALE GENOMIC DNA]</scope>
    <source>
        <strain evidence="2 3">DSM 7382</strain>
    </source>
</reference>
<proteinExistence type="predicted"/>
<feature type="region of interest" description="Disordered" evidence="1">
    <location>
        <begin position="1"/>
        <end position="101"/>
    </location>
</feature>
<accession>A0AAW0GSM1</accession>
<dbReference type="AlphaFoldDB" id="A0AAW0GSM1"/>
<organism evidence="2 3">
    <name type="scientific">Cerrena zonata</name>
    <dbReference type="NCBI Taxonomy" id="2478898"/>
    <lineage>
        <taxon>Eukaryota</taxon>
        <taxon>Fungi</taxon>
        <taxon>Dikarya</taxon>
        <taxon>Basidiomycota</taxon>
        <taxon>Agaricomycotina</taxon>
        <taxon>Agaricomycetes</taxon>
        <taxon>Polyporales</taxon>
        <taxon>Cerrenaceae</taxon>
        <taxon>Cerrena</taxon>
    </lineage>
</organism>
<evidence type="ECO:0000313" key="3">
    <source>
        <dbReference type="Proteomes" id="UP001385951"/>
    </source>
</evidence>
<protein>
    <submittedName>
        <fullName evidence="2">Uncharacterized protein</fullName>
    </submittedName>
</protein>
<feature type="compositionally biased region" description="Low complexity" evidence="1">
    <location>
        <begin position="70"/>
        <end position="80"/>
    </location>
</feature>
<gene>
    <name evidence="2" type="ORF">QCA50_004561</name>
</gene>
<feature type="compositionally biased region" description="Basic residues" evidence="1">
    <location>
        <begin position="173"/>
        <end position="188"/>
    </location>
</feature>
<evidence type="ECO:0000256" key="1">
    <source>
        <dbReference type="SAM" id="MobiDB-lite"/>
    </source>
</evidence>